<name>A0A0G0H2N9_9BACT</name>
<proteinExistence type="predicted"/>
<dbReference type="Proteomes" id="UP000034471">
    <property type="component" value="Unassembled WGS sequence"/>
</dbReference>
<dbReference type="EMBL" id="LBTJ01000032">
    <property type="protein sequence ID" value="KKQ37528.1"/>
    <property type="molecule type" value="Genomic_DNA"/>
</dbReference>
<sequence length="246" mass="28476">MPEQDHSGIAHFVDTTNWDVPDHWSKPFELFRQVRDAPLGWISVATLEGRQNTTEVHKNRWNTIALANEYPALYTVTKQHRMAFDSTHSFEEEYELLQDLFGGKIIVGPIHQPPDKLMYPQAVYDQFQSFPHPLAPQITRYLGQLVPYKRQPFVLIHQSDQARFMLYLMAKYSEAKYGLDSTDLMGYLLQYGSLPNIPSNGDESNIRKQMRDQVSRASKSLKGSPFAIINICYYKPYENYYSLVAS</sequence>
<gene>
    <name evidence="1" type="ORF">US54_C0032G0006</name>
</gene>
<dbReference type="STRING" id="1618481.US54_C0032G0006"/>
<accession>A0A0G0H2N9</accession>
<dbReference type="AlphaFoldDB" id="A0A0G0H2N9"/>
<evidence type="ECO:0000313" key="1">
    <source>
        <dbReference type="EMBL" id="KKQ37528.1"/>
    </source>
</evidence>
<evidence type="ECO:0000313" key="2">
    <source>
        <dbReference type="Proteomes" id="UP000034471"/>
    </source>
</evidence>
<comment type="caution">
    <text evidence="1">The sequence shown here is derived from an EMBL/GenBank/DDBJ whole genome shotgun (WGS) entry which is preliminary data.</text>
</comment>
<protein>
    <submittedName>
        <fullName evidence="1">Uncharacterized protein</fullName>
    </submittedName>
</protein>
<reference evidence="1 2" key="1">
    <citation type="journal article" date="2015" name="Nature">
        <title>rRNA introns, odd ribosomes, and small enigmatic genomes across a large radiation of phyla.</title>
        <authorList>
            <person name="Brown C.T."/>
            <person name="Hug L.A."/>
            <person name="Thomas B.C."/>
            <person name="Sharon I."/>
            <person name="Castelle C.J."/>
            <person name="Singh A."/>
            <person name="Wilkins M.J."/>
            <person name="Williams K.H."/>
            <person name="Banfield J.F."/>
        </authorList>
    </citation>
    <scope>NUCLEOTIDE SEQUENCE [LARGE SCALE GENOMIC DNA]</scope>
</reference>
<organism evidence="1 2">
    <name type="scientific">Candidatus Roizmanbacteria bacterium GW2011_GWA2_37_7</name>
    <dbReference type="NCBI Taxonomy" id="1618481"/>
    <lineage>
        <taxon>Bacteria</taxon>
        <taxon>Candidatus Roizmaniibacteriota</taxon>
    </lineage>
</organism>